<dbReference type="Proteomes" id="UP000661193">
    <property type="component" value="Unassembled WGS sequence"/>
</dbReference>
<feature type="region of interest" description="Disordered" evidence="1">
    <location>
        <begin position="71"/>
        <end position="91"/>
    </location>
</feature>
<dbReference type="RefSeq" id="WP_203220431.1">
    <property type="nucleotide sequence ID" value="NZ_JAETXL010000002.1"/>
</dbReference>
<evidence type="ECO:0000256" key="1">
    <source>
        <dbReference type="SAM" id="MobiDB-lite"/>
    </source>
</evidence>
<organism evidence="2 3">
    <name type="scientific">Micromonospora fiedleri</name>
    <dbReference type="NCBI Taxonomy" id="1157498"/>
    <lineage>
        <taxon>Bacteria</taxon>
        <taxon>Bacillati</taxon>
        <taxon>Actinomycetota</taxon>
        <taxon>Actinomycetes</taxon>
        <taxon>Micromonosporales</taxon>
        <taxon>Micromonosporaceae</taxon>
        <taxon>Micromonospora</taxon>
    </lineage>
</organism>
<evidence type="ECO:0008006" key="4">
    <source>
        <dbReference type="Google" id="ProtNLM"/>
    </source>
</evidence>
<dbReference type="EMBL" id="JAETXL010000002">
    <property type="protein sequence ID" value="MBL6275478.1"/>
    <property type="molecule type" value="Genomic_DNA"/>
</dbReference>
<proteinExistence type="predicted"/>
<sequence>MSEPDPSTATTLVCSARGCHAPAEWSLRWNNPRLHQPERRKTWLACNAHRGHLGDFLTARGFLREVAPLTESPTLQEWTRTTEGPSREREE</sequence>
<gene>
    <name evidence="2" type="ORF">JMF97_04800</name>
</gene>
<accession>A0ABS1UGK8</accession>
<keyword evidence="3" id="KW-1185">Reference proteome</keyword>
<feature type="compositionally biased region" description="Polar residues" evidence="1">
    <location>
        <begin position="71"/>
        <end position="84"/>
    </location>
</feature>
<reference evidence="2 3" key="1">
    <citation type="submission" date="2021-01" db="EMBL/GenBank/DDBJ databases">
        <title>Genome sequencing of Micromonospora fiedleri MG-37.</title>
        <authorList>
            <person name="Moreland P.E.J."/>
            <person name="Stach J.E.M."/>
        </authorList>
    </citation>
    <scope>NUCLEOTIDE SEQUENCE [LARGE SCALE GENOMIC DNA]</scope>
    <source>
        <strain evidence="2 3">MG-37</strain>
    </source>
</reference>
<comment type="caution">
    <text evidence="2">The sequence shown here is derived from an EMBL/GenBank/DDBJ whole genome shotgun (WGS) entry which is preliminary data.</text>
</comment>
<evidence type="ECO:0000313" key="3">
    <source>
        <dbReference type="Proteomes" id="UP000661193"/>
    </source>
</evidence>
<protein>
    <recommendedName>
        <fullName evidence="4">Acetone carboxylase</fullName>
    </recommendedName>
</protein>
<name>A0ABS1UGK8_9ACTN</name>
<evidence type="ECO:0000313" key="2">
    <source>
        <dbReference type="EMBL" id="MBL6275478.1"/>
    </source>
</evidence>